<evidence type="ECO:0000256" key="1">
    <source>
        <dbReference type="ARBA" id="ARBA00023015"/>
    </source>
</evidence>
<comment type="caution">
    <text evidence="4">The sequence shown here is derived from an EMBL/GenBank/DDBJ whole genome shotgun (WGS) entry which is preliminary data.</text>
</comment>
<dbReference type="SUPFAM" id="SSF48008">
    <property type="entry name" value="GntR ligand-binding domain-like"/>
    <property type="match status" value="1"/>
</dbReference>
<evidence type="ECO:0000313" key="4">
    <source>
        <dbReference type="EMBL" id="SAK92495.1"/>
    </source>
</evidence>
<keyword evidence="1" id="KW-0805">Transcription regulation</keyword>
<evidence type="ECO:0000256" key="3">
    <source>
        <dbReference type="ARBA" id="ARBA00023163"/>
    </source>
</evidence>
<dbReference type="EMBL" id="FCOF02000060">
    <property type="protein sequence ID" value="SAK92495.1"/>
    <property type="molecule type" value="Genomic_DNA"/>
</dbReference>
<evidence type="ECO:0000313" key="5">
    <source>
        <dbReference type="Proteomes" id="UP000054870"/>
    </source>
</evidence>
<organism evidence="4 5">
    <name type="scientific">Caballeronia catudaia</name>
    <dbReference type="NCBI Taxonomy" id="1777136"/>
    <lineage>
        <taxon>Bacteria</taxon>
        <taxon>Pseudomonadati</taxon>
        <taxon>Pseudomonadota</taxon>
        <taxon>Betaproteobacteria</taxon>
        <taxon>Burkholderiales</taxon>
        <taxon>Burkholderiaceae</taxon>
        <taxon>Caballeronia</taxon>
    </lineage>
</organism>
<dbReference type="Gene3D" id="1.20.120.530">
    <property type="entry name" value="GntR ligand-binding domain-like"/>
    <property type="match status" value="1"/>
</dbReference>
<dbReference type="AlphaFoldDB" id="A0A158DCW5"/>
<name>A0A158DCW5_9BURK</name>
<accession>A0A158DCW5</accession>
<sequence>MFRPKAEGLVTILPNRTTLVTPFEIEEFPKYISALDLIQRAVTRLAALYRTESDLARIRKADDTYKGLHMAIAHAANNAYFIGYYERLLGEGQRLLHLRFDYTVSSPSTTKPGRDHADIIDAIAR</sequence>
<keyword evidence="2" id="KW-0238">DNA-binding</keyword>
<dbReference type="Proteomes" id="UP000054870">
    <property type="component" value="Unassembled WGS sequence"/>
</dbReference>
<dbReference type="GO" id="GO:0003677">
    <property type="term" value="F:DNA binding"/>
    <property type="evidence" value="ECO:0007669"/>
    <property type="project" value="UniProtKB-KW"/>
</dbReference>
<keyword evidence="5" id="KW-1185">Reference proteome</keyword>
<protein>
    <submittedName>
        <fullName evidence="4">GntR family transcriptional regulator</fullName>
    </submittedName>
</protein>
<reference evidence="4" key="1">
    <citation type="submission" date="2016-01" db="EMBL/GenBank/DDBJ databases">
        <authorList>
            <person name="Peeters C."/>
        </authorList>
    </citation>
    <scope>NUCLEOTIDE SEQUENCE [LARGE SCALE GENOMIC DNA]</scope>
    <source>
        <strain evidence="4">LMG 29318</strain>
    </source>
</reference>
<proteinExistence type="predicted"/>
<dbReference type="InterPro" id="IPR008920">
    <property type="entry name" value="TF_FadR/GntR_C"/>
</dbReference>
<evidence type="ECO:0000256" key="2">
    <source>
        <dbReference type="ARBA" id="ARBA00023125"/>
    </source>
</evidence>
<gene>
    <name evidence="4" type="ORF">AWB75_06550</name>
</gene>
<keyword evidence="3" id="KW-0804">Transcription</keyword>